<organism evidence="2 3">
    <name type="scientific">Araneus ventricosus</name>
    <name type="common">Orbweaver spider</name>
    <name type="synonym">Epeira ventricosa</name>
    <dbReference type="NCBI Taxonomy" id="182803"/>
    <lineage>
        <taxon>Eukaryota</taxon>
        <taxon>Metazoa</taxon>
        <taxon>Ecdysozoa</taxon>
        <taxon>Arthropoda</taxon>
        <taxon>Chelicerata</taxon>
        <taxon>Arachnida</taxon>
        <taxon>Araneae</taxon>
        <taxon>Araneomorphae</taxon>
        <taxon>Entelegynae</taxon>
        <taxon>Araneoidea</taxon>
        <taxon>Araneidae</taxon>
        <taxon>Araneus</taxon>
    </lineage>
</organism>
<protein>
    <recommendedName>
        <fullName evidence="1">RNase H type-1 domain-containing protein</fullName>
    </recommendedName>
</protein>
<dbReference type="InterPro" id="IPR036397">
    <property type="entry name" value="RNaseH_sf"/>
</dbReference>
<proteinExistence type="predicted"/>
<dbReference type="GO" id="GO:0004523">
    <property type="term" value="F:RNA-DNA hybrid ribonuclease activity"/>
    <property type="evidence" value="ECO:0007669"/>
    <property type="project" value="InterPro"/>
</dbReference>
<dbReference type="InterPro" id="IPR012337">
    <property type="entry name" value="RNaseH-like_sf"/>
</dbReference>
<dbReference type="PROSITE" id="PS50879">
    <property type="entry name" value="RNASE_H_1"/>
    <property type="match status" value="1"/>
</dbReference>
<evidence type="ECO:0000259" key="1">
    <source>
        <dbReference type="PROSITE" id="PS50879"/>
    </source>
</evidence>
<gene>
    <name evidence="2" type="ORF">AVEN_222306_1</name>
</gene>
<dbReference type="Proteomes" id="UP000499080">
    <property type="component" value="Unassembled WGS sequence"/>
</dbReference>
<evidence type="ECO:0000313" key="2">
    <source>
        <dbReference type="EMBL" id="GBM31971.1"/>
    </source>
</evidence>
<comment type="caution">
    <text evidence="2">The sequence shown here is derived from an EMBL/GenBank/DDBJ whole genome shotgun (WGS) entry which is preliminary data.</text>
</comment>
<dbReference type="SUPFAM" id="SSF53098">
    <property type="entry name" value="Ribonuclease H-like"/>
    <property type="match status" value="1"/>
</dbReference>
<reference evidence="2 3" key="1">
    <citation type="journal article" date="2019" name="Sci. Rep.">
        <title>Orb-weaving spider Araneus ventricosus genome elucidates the spidroin gene catalogue.</title>
        <authorList>
            <person name="Kono N."/>
            <person name="Nakamura H."/>
            <person name="Ohtoshi R."/>
            <person name="Moran D.A.P."/>
            <person name="Shinohara A."/>
            <person name="Yoshida Y."/>
            <person name="Fujiwara M."/>
            <person name="Mori M."/>
            <person name="Tomita M."/>
            <person name="Arakawa K."/>
        </authorList>
    </citation>
    <scope>NUCLEOTIDE SEQUENCE [LARGE SCALE GENOMIC DNA]</scope>
</reference>
<keyword evidence="3" id="KW-1185">Reference proteome</keyword>
<dbReference type="InterPro" id="IPR002156">
    <property type="entry name" value="RNaseH_domain"/>
</dbReference>
<name>A0A4Y2ESY5_ARAVE</name>
<accession>A0A4Y2ESY5</accession>
<dbReference type="Gene3D" id="3.30.420.10">
    <property type="entry name" value="Ribonuclease H-like superfamily/Ribonuclease H"/>
    <property type="match status" value="1"/>
</dbReference>
<feature type="domain" description="RNase H type-1" evidence="1">
    <location>
        <begin position="1"/>
        <end position="35"/>
    </location>
</feature>
<dbReference type="GO" id="GO:0003676">
    <property type="term" value="F:nucleic acid binding"/>
    <property type="evidence" value="ECO:0007669"/>
    <property type="project" value="InterPro"/>
</dbReference>
<sequence>MRAKLNQKIALVWTPGHSSITWNERADSLAKIVTESDLYNEWIAVEDICLYYSKFSIQKPTENFRNSKYLEILGDLPSILSIAPWLKNRRENIIITRILTRMIITPALLHRFVFTTTPFAPCAIKKTPHRIYSFNLQEVFAPQKDLLFETQSESSNCFLLQSFSLYDLLFEAPSSGFSSDAETL</sequence>
<dbReference type="EMBL" id="BGPR01000695">
    <property type="protein sequence ID" value="GBM31971.1"/>
    <property type="molecule type" value="Genomic_DNA"/>
</dbReference>
<dbReference type="AlphaFoldDB" id="A0A4Y2ESY5"/>
<evidence type="ECO:0000313" key="3">
    <source>
        <dbReference type="Proteomes" id="UP000499080"/>
    </source>
</evidence>
<dbReference type="OrthoDB" id="6420729at2759"/>